<comment type="catalytic activity">
    <reaction evidence="12">
        <text>adenosine + phosphate = alpha-D-ribose 1-phosphate + adenine</text>
        <dbReference type="Rhea" id="RHEA:27642"/>
        <dbReference type="ChEBI" id="CHEBI:16335"/>
        <dbReference type="ChEBI" id="CHEBI:16708"/>
        <dbReference type="ChEBI" id="CHEBI:43474"/>
        <dbReference type="ChEBI" id="CHEBI:57720"/>
        <dbReference type="EC" id="2.4.2.1"/>
    </reaction>
    <physiologicalReaction direction="left-to-right" evidence="12">
        <dbReference type="Rhea" id="RHEA:27643"/>
    </physiologicalReaction>
</comment>
<dbReference type="Proteomes" id="UP000652995">
    <property type="component" value="Unassembled WGS sequence"/>
</dbReference>
<comment type="cofactor">
    <cofactor evidence="3">
        <name>Cu(2+)</name>
        <dbReference type="ChEBI" id="CHEBI:29036"/>
    </cofactor>
</comment>
<dbReference type="CDD" id="cd16833">
    <property type="entry name" value="YfiH"/>
    <property type="match status" value="1"/>
</dbReference>
<dbReference type="GO" id="GO:0016787">
    <property type="term" value="F:hydrolase activity"/>
    <property type="evidence" value="ECO:0007669"/>
    <property type="project" value="UniProtKB-KW"/>
</dbReference>
<evidence type="ECO:0000256" key="6">
    <source>
        <dbReference type="ARBA" id="ARBA00022679"/>
    </source>
</evidence>
<evidence type="ECO:0000313" key="18">
    <source>
        <dbReference type="Proteomes" id="UP000652995"/>
    </source>
</evidence>
<keyword evidence="8" id="KW-0378">Hydrolase</keyword>
<evidence type="ECO:0000256" key="1">
    <source>
        <dbReference type="ARBA" id="ARBA00000553"/>
    </source>
</evidence>
<keyword evidence="6" id="KW-0808">Transferase</keyword>
<keyword evidence="10" id="KW-0186">Copper</keyword>
<dbReference type="Proteomes" id="UP000243706">
    <property type="component" value="Chromosome 1"/>
</dbReference>
<reference evidence="15" key="4">
    <citation type="submission" date="2024-05" db="EMBL/GenBank/DDBJ databases">
        <authorList>
            <person name="Sun Q."/>
            <person name="Sedlacek I."/>
        </authorList>
    </citation>
    <scope>NUCLEOTIDE SEQUENCE</scope>
    <source>
        <strain evidence="15">CCM 4175</strain>
    </source>
</reference>
<proteinExistence type="inferred from homology"/>
<evidence type="ECO:0000256" key="4">
    <source>
        <dbReference type="ARBA" id="ARBA00003215"/>
    </source>
</evidence>
<keyword evidence="9" id="KW-0862">Zinc</keyword>
<accession>A0A240C2V2</accession>
<dbReference type="InterPro" id="IPR003730">
    <property type="entry name" value="Cu_polyphenol_OxRdtase"/>
</dbReference>
<evidence type="ECO:0000256" key="3">
    <source>
        <dbReference type="ARBA" id="ARBA00001973"/>
    </source>
</evidence>
<dbReference type="InterPro" id="IPR038371">
    <property type="entry name" value="Cu_polyphenol_OxRdtase_sf"/>
</dbReference>
<dbReference type="Gene3D" id="3.60.140.10">
    <property type="entry name" value="CNF1/YfiH-like putative cysteine hydrolases"/>
    <property type="match status" value="1"/>
</dbReference>
<sequence>MELFVQRGHYLSYESVLKQGITLGFTTRHGGVSSYPKDAFNMARYIDDAPENITQHQNILAEEIGISRHQWVFPIQTHGHTVVEITAADQGKNIDELSDDVLYGVDGMYTYDMDTVLTMCYADCVPIYFYSAKHHFIGLVHAGWRGTVQQIVYELIKQFPHEMSDLHVVIGPATSNAYEINDDILSKFKQLPVDVTPMIDTRDNDRHGIDLKQINKQLCIYYGIPETNIYCTEHATSEELDRFFSYRVEKGKTGCMLAFISQSSEGAKNQNVS</sequence>
<evidence type="ECO:0000256" key="2">
    <source>
        <dbReference type="ARBA" id="ARBA00001947"/>
    </source>
</evidence>
<dbReference type="NCBIfam" id="TIGR00726">
    <property type="entry name" value="peptidoglycan editing factor PgeF"/>
    <property type="match status" value="1"/>
</dbReference>
<evidence type="ECO:0000256" key="10">
    <source>
        <dbReference type="ARBA" id="ARBA00023008"/>
    </source>
</evidence>
<comment type="similarity">
    <text evidence="5 14">Belongs to the purine nucleoside phosphorylase YfiH/LACC1 family.</text>
</comment>
<protein>
    <recommendedName>
        <fullName evidence="14">Purine nucleoside phosphorylase</fullName>
    </recommendedName>
</protein>
<comment type="catalytic activity">
    <reaction evidence="13">
        <text>S-methyl-5'-thioadenosine + phosphate = 5-(methylsulfanyl)-alpha-D-ribose 1-phosphate + adenine</text>
        <dbReference type="Rhea" id="RHEA:11852"/>
        <dbReference type="ChEBI" id="CHEBI:16708"/>
        <dbReference type="ChEBI" id="CHEBI:17509"/>
        <dbReference type="ChEBI" id="CHEBI:43474"/>
        <dbReference type="ChEBI" id="CHEBI:58533"/>
        <dbReference type="EC" id="2.4.2.28"/>
    </reaction>
    <physiologicalReaction direction="left-to-right" evidence="13">
        <dbReference type="Rhea" id="RHEA:11853"/>
    </physiologicalReaction>
</comment>
<dbReference type="KEGG" id="smus:C7J88_00680"/>
<evidence type="ECO:0000313" key="16">
    <source>
        <dbReference type="EMBL" id="SNW01643.1"/>
    </source>
</evidence>
<keyword evidence="18" id="KW-1185">Reference proteome</keyword>
<comment type="catalytic activity">
    <reaction evidence="1">
        <text>inosine + phosphate = alpha-D-ribose 1-phosphate + hypoxanthine</text>
        <dbReference type="Rhea" id="RHEA:27646"/>
        <dbReference type="ChEBI" id="CHEBI:17368"/>
        <dbReference type="ChEBI" id="CHEBI:17596"/>
        <dbReference type="ChEBI" id="CHEBI:43474"/>
        <dbReference type="ChEBI" id="CHEBI:57720"/>
        <dbReference type="EC" id="2.4.2.1"/>
    </reaction>
    <physiologicalReaction direction="left-to-right" evidence="1">
        <dbReference type="Rhea" id="RHEA:27647"/>
    </physiologicalReaction>
</comment>
<dbReference type="EMBL" id="BMCB01000001">
    <property type="protein sequence ID" value="GGA81165.1"/>
    <property type="molecule type" value="Genomic_DNA"/>
</dbReference>
<reference evidence="18" key="3">
    <citation type="journal article" date="2019" name="Int. J. Syst. Evol. Microbiol.">
        <title>The Global Catalogue of Microorganisms (GCM) 10K type strain sequencing project: providing services to taxonomists for standard genome sequencing and annotation.</title>
        <authorList>
            <consortium name="The Broad Institute Genomics Platform"/>
            <consortium name="The Broad Institute Genome Sequencing Center for Infectious Disease"/>
            <person name="Wu L."/>
            <person name="Ma J."/>
        </authorList>
    </citation>
    <scope>NUCLEOTIDE SEQUENCE [LARGE SCALE GENOMIC DNA]</scope>
    <source>
        <strain evidence="18">CCM 4175</strain>
    </source>
</reference>
<evidence type="ECO:0000256" key="9">
    <source>
        <dbReference type="ARBA" id="ARBA00022833"/>
    </source>
</evidence>
<evidence type="ECO:0000256" key="8">
    <source>
        <dbReference type="ARBA" id="ARBA00022801"/>
    </source>
</evidence>
<comment type="catalytic activity">
    <reaction evidence="11">
        <text>adenosine + H2O + H(+) = inosine + NH4(+)</text>
        <dbReference type="Rhea" id="RHEA:24408"/>
        <dbReference type="ChEBI" id="CHEBI:15377"/>
        <dbReference type="ChEBI" id="CHEBI:15378"/>
        <dbReference type="ChEBI" id="CHEBI:16335"/>
        <dbReference type="ChEBI" id="CHEBI:17596"/>
        <dbReference type="ChEBI" id="CHEBI:28938"/>
        <dbReference type="EC" id="3.5.4.4"/>
    </reaction>
    <physiologicalReaction direction="left-to-right" evidence="11">
        <dbReference type="Rhea" id="RHEA:24409"/>
    </physiologicalReaction>
</comment>
<evidence type="ECO:0000256" key="14">
    <source>
        <dbReference type="RuleBase" id="RU361274"/>
    </source>
</evidence>
<keyword evidence="7" id="KW-0479">Metal-binding</keyword>
<dbReference type="SUPFAM" id="SSF64438">
    <property type="entry name" value="CNF1/YfiH-like putative cysteine hydrolases"/>
    <property type="match status" value="1"/>
</dbReference>
<dbReference type="InterPro" id="IPR011324">
    <property type="entry name" value="Cytotoxic_necrot_fac-like_cat"/>
</dbReference>
<dbReference type="OrthoDB" id="4279at2"/>
<name>A0A240C2V2_9STAP</name>
<evidence type="ECO:0000256" key="7">
    <source>
        <dbReference type="ARBA" id="ARBA00022723"/>
    </source>
</evidence>
<gene>
    <name evidence="15" type="ORF">GCM10007183_01630</name>
    <name evidence="16" type="ORF">SAMEA4412661_00788</name>
</gene>
<evidence type="ECO:0000256" key="11">
    <source>
        <dbReference type="ARBA" id="ARBA00047989"/>
    </source>
</evidence>
<dbReference type="Pfam" id="PF02578">
    <property type="entry name" value="Cu-oxidase_4"/>
    <property type="match status" value="1"/>
</dbReference>
<reference evidence="15" key="1">
    <citation type="journal article" date="2014" name="Int. J. Syst. Evol. Microbiol.">
        <title>Complete genome of a new Firmicutes species belonging to the dominant human colonic microbiota ('Ruminococcus bicirculans') reveals two chromosomes and a selective capacity to utilize plant glucans.</title>
        <authorList>
            <consortium name="NISC Comparative Sequencing Program"/>
            <person name="Wegmann U."/>
            <person name="Louis P."/>
            <person name="Goesmann A."/>
            <person name="Henrissat B."/>
            <person name="Duncan S.H."/>
            <person name="Flint H.J."/>
        </authorList>
    </citation>
    <scope>NUCLEOTIDE SEQUENCE</scope>
    <source>
        <strain evidence="15">CCM 4175</strain>
    </source>
</reference>
<reference evidence="16 17" key="2">
    <citation type="submission" date="2017-06" db="EMBL/GenBank/DDBJ databases">
        <authorList>
            <consortium name="Pathogen Informatics"/>
        </authorList>
    </citation>
    <scope>NUCLEOTIDE SEQUENCE [LARGE SCALE GENOMIC DNA]</scope>
    <source>
        <strain evidence="16 17">NCTC13833</strain>
    </source>
</reference>
<comment type="function">
    <text evidence="4">Purine nucleoside enzyme that catalyzes the phosphorolysis of adenosine and inosine nucleosides, yielding D-ribose 1-phosphate and the respective free bases, adenine and hypoxanthine. Also catalyzes the phosphorolysis of S-methyl-5'-thioadenosine into adenine and S-methyl-5-thio-alpha-D-ribose 1-phosphate. Also has adenosine deaminase activity.</text>
</comment>
<dbReference type="RefSeq" id="WP_095116229.1">
    <property type="nucleotide sequence ID" value="NZ_BMCB01000001.1"/>
</dbReference>
<dbReference type="EMBL" id="LT906464">
    <property type="protein sequence ID" value="SNW01643.1"/>
    <property type="molecule type" value="Genomic_DNA"/>
</dbReference>
<evidence type="ECO:0000256" key="5">
    <source>
        <dbReference type="ARBA" id="ARBA00007353"/>
    </source>
</evidence>
<dbReference type="AlphaFoldDB" id="A0A240C2V2"/>
<dbReference type="GO" id="GO:0005507">
    <property type="term" value="F:copper ion binding"/>
    <property type="evidence" value="ECO:0007669"/>
    <property type="project" value="TreeGrafter"/>
</dbReference>
<evidence type="ECO:0000256" key="12">
    <source>
        <dbReference type="ARBA" id="ARBA00048968"/>
    </source>
</evidence>
<organism evidence="16 17">
    <name type="scientific">Staphylococcus muscae</name>
    <dbReference type="NCBI Taxonomy" id="1294"/>
    <lineage>
        <taxon>Bacteria</taxon>
        <taxon>Bacillati</taxon>
        <taxon>Bacillota</taxon>
        <taxon>Bacilli</taxon>
        <taxon>Bacillales</taxon>
        <taxon>Staphylococcaceae</taxon>
        <taxon>Staphylococcus</taxon>
    </lineage>
</organism>
<dbReference type="GO" id="GO:0017061">
    <property type="term" value="F:S-methyl-5-thioadenosine phosphorylase activity"/>
    <property type="evidence" value="ECO:0007669"/>
    <property type="project" value="UniProtKB-EC"/>
</dbReference>
<evidence type="ECO:0000313" key="17">
    <source>
        <dbReference type="Proteomes" id="UP000243706"/>
    </source>
</evidence>
<dbReference type="PANTHER" id="PTHR30616:SF2">
    <property type="entry name" value="PURINE NUCLEOSIDE PHOSPHORYLASE LACC1"/>
    <property type="match status" value="1"/>
</dbReference>
<comment type="cofactor">
    <cofactor evidence="2">
        <name>Zn(2+)</name>
        <dbReference type="ChEBI" id="CHEBI:29105"/>
    </cofactor>
</comment>
<evidence type="ECO:0000313" key="15">
    <source>
        <dbReference type="EMBL" id="GGA81165.1"/>
    </source>
</evidence>
<evidence type="ECO:0000256" key="13">
    <source>
        <dbReference type="ARBA" id="ARBA00049893"/>
    </source>
</evidence>
<dbReference type="PANTHER" id="PTHR30616">
    <property type="entry name" value="UNCHARACTERIZED PROTEIN YFIH"/>
    <property type="match status" value="1"/>
</dbReference>